<dbReference type="AlphaFoldDB" id="A0A160TRT3"/>
<accession>A0A160TRT3</accession>
<dbReference type="Gene3D" id="1.20.1600.10">
    <property type="entry name" value="Outer membrane efflux proteins (OEP)"/>
    <property type="match status" value="1"/>
</dbReference>
<dbReference type="GO" id="GO:0015562">
    <property type="term" value="F:efflux transmembrane transporter activity"/>
    <property type="evidence" value="ECO:0007669"/>
    <property type="project" value="InterPro"/>
</dbReference>
<dbReference type="InterPro" id="IPR010131">
    <property type="entry name" value="MdtP/NodT-like"/>
</dbReference>
<dbReference type="PANTHER" id="PTHR30203">
    <property type="entry name" value="OUTER MEMBRANE CATION EFFLUX PROTEIN"/>
    <property type="match status" value="1"/>
</dbReference>
<proteinExistence type="predicted"/>
<reference evidence="1" key="1">
    <citation type="submission" date="2015-10" db="EMBL/GenBank/DDBJ databases">
        <authorList>
            <person name="Gilbert D.G."/>
        </authorList>
    </citation>
    <scope>NUCLEOTIDE SEQUENCE</scope>
</reference>
<dbReference type="EMBL" id="CZQE01000379">
    <property type="protein sequence ID" value="CUS46579.1"/>
    <property type="molecule type" value="Genomic_DNA"/>
</dbReference>
<evidence type="ECO:0000313" key="1">
    <source>
        <dbReference type="EMBL" id="CUS46579.1"/>
    </source>
</evidence>
<name>A0A160TRT3_9ZZZZ</name>
<gene>
    <name evidence="1" type="ORF">MGWOODY_Smn2557</name>
</gene>
<dbReference type="SUPFAM" id="SSF56954">
    <property type="entry name" value="Outer membrane efflux proteins (OEP)"/>
    <property type="match status" value="1"/>
</dbReference>
<protein>
    <submittedName>
        <fullName evidence="1">Heavy metal RND efflux outer membrane protein,CzcC family</fullName>
    </submittedName>
</protein>
<dbReference type="Pfam" id="PF02321">
    <property type="entry name" value="OEP"/>
    <property type="match status" value="1"/>
</dbReference>
<sequence>MRHAVLASLVATCPVAISAQPLTFNAALQHARANAPVLVAKARRMDAARAARGAAGALPDPTLGVGLDSFPISGPLAFQPNRDNFTWVKVEASQAIPNLAKRHAEQARADADIRAVEADAAASARDVAVSAGVAWVDLAYAERRVAAIDQVLRRLEAIVHTTPSAVASGSARPAQTVAGDEAVAKMQDRRSELVAGVAKARAALTRWTGDPEPEIAGAVPDFPIRAAAFESAIDRHPTIKMAAAREGQAEADVRVAESKRRADFGVNLAYQRRDPRFGDYVSAGVTIGLPIFTRHRQNAQIAARQADASAALAEQAELRRALAAALASDLADHMMHHEQWMRARDTLQPLAEKRVRLETASFAAGRANLIDIVDAHSALADAVLTTLDREAAVLRDSVRINLTYGDDSQ</sequence>
<organism evidence="1">
    <name type="scientific">hydrothermal vent metagenome</name>
    <dbReference type="NCBI Taxonomy" id="652676"/>
    <lineage>
        <taxon>unclassified sequences</taxon>
        <taxon>metagenomes</taxon>
        <taxon>ecological metagenomes</taxon>
    </lineage>
</organism>
<dbReference type="InterPro" id="IPR003423">
    <property type="entry name" value="OMP_efflux"/>
</dbReference>